<dbReference type="Proteomes" id="UP001530377">
    <property type="component" value="Unassembled WGS sequence"/>
</dbReference>
<evidence type="ECO:0000256" key="1">
    <source>
        <dbReference type="SAM" id="MobiDB-lite"/>
    </source>
</evidence>
<dbReference type="InterPro" id="IPR053110">
    <property type="entry name" value="Ribosomal_L1-TF"/>
</dbReference>
<gene>
    <name evidence="2" type="ORF">ACHAXA_007368</name>
</gene>
<proteinExistence type="predicted"/>
<name>A0ABD3RW42_9STRA</name>
<feature type="compositionally biased region" description="Acidic residues" evidence="1">
    <location>
        <begin position="62"/>
        <end position="104"/>
    </location>
</feature>
<comment type="caution">
    <text evidence="2">The sequence shown here is derived from an EMBL/GenBank/DDBJ whole genome shotgun (WGS) entry which is preliminary data.</text>
</comment>
<evidence type="ECO:0000313" key="2">
    <source>
        <dbReference type="EMBL" id="KAL3816432.1"/>
    </source>
</evidence>
<dbReference type="PANTHER" id="PTHR48162">
    <property type="entry name" value="YALI0A06930P"/>
    <property type="match status" value="1"/>
</dbReference>
<dbReference type="PANTHER" id="PTHR48162:SF1">
    <property type="entry name" value="RIBOSOMAL L1 DOMAIN-CONTAINING PROTEIN CG13096"/>
    <property type="match status" value="1"/>
</dbReference>
<accession>A0ABD3RW42</accession>
<feature type="compositionally biased region" description="Acidic residues" evidence="1">
    <location>
        <begin position="1"/>
        <end position="10"/>
    </location>
</feature>
<dbReference type="EMBL" id="JALLPB020000150">
    <property type="protein sequence ID" value="KAL3816432.1"/>
    <property type="molecule type" value="Genomic_DNA"/>
</dbReference>
<sequence>MINYGDDNECDVSTNKGINDEEVEDDGDNAHDAENEECDVSTNKGINDEEAEEDGDNSHDAENEEEGDGDGDENEEGNEDDSDDEDEDDDEGADEDYDDIDDEDYKADSAFALSRLLYRSPPSWTILAAIAVARHYGAMILMRDVLFCISFPSYLMLANNRLHATNGIVRRMHDDRPRRTHRLVASPAWFRRYMILASIVGPRALPLAAVLSAPDVLMVIVGFSVYRTNLIVECFLGSVSLYRDELGHRGANLVVEDMLDPGIPYMKE</sequence>
<evidence type="ECO:0000313" key="3">
    <source>
        <dbReference type="Proteomes" id="UP001530377"/>
    </source>
</evidence>
<feature type="region of interest" description="Disordered" evidence="1">
    <location>
        <begin position="1"/>
        <end position="104"/>
    </location>
</feature>
<organism evidence="2 3">
    <name type="scientific">Cyclostephanos tholiformis</name>
    <dbReference type="NCBI Taxonomy" id="382380"/>
    <lineage>
        <taxon>Eukaryota</taxon>
        <taxon>Sar</taxon>
        <taxon>Stramenopiles</taxon>
        <taxon>Ochrophyta</taxon>
        <taxon>Bacillariophyta</taxon>
        <taxon>Coscinodiscophyceae</taxon>
        <taxon>Thalassiosirophycidae</taxon>
        <taxon>Stephanodiscales</taxon>
        <taxon>Stephanodiscaceae</taxon>
        <taxon>Cyclostephanos</taxon>
    </lineage>
</organism>
<dbReference type="AlphaFoldDB" id="A0ABD3RW42"/>
<protein>
    <submittedName>
        <fullName evidence="2">Uncharacterized protein</fullName>
    </submittedName>
</protein>
<reference evidence="2 3" key="1">
    <citation type="submission" date="2024-10" db="EMBL/GenBank/DDBJ databases">
        <title>Updated reference genomes for cyclostephanoid diatoms.</title>
        <authorList>
            <person name="Roberts W.R."/>
            <person name="Alverson A.J."/>
        </authorList>
    </citation>
    <scope>NUCLEOTIDE SEQUENCE [LARGE SCALE GENOMIC DNA]</scope>
    <source>
        <strain evidence="2 3">AJA228-03</strain>
    </source>
</reference>
<keyword evidence="3" id="KW-1185">Reference proteome</keyword>